<feature type="region of interest" description="Disordered" evidence="2">
    <location>
        <begin position="1"/>
        <end position="57"/>
    </location>
</feature>
<dbReference type="OrthoDB" id="3918393at2759"/>
<accession>A0A3N4HZF9</accession>
<keyword evidence="1" id="KW-0175">Coiled coil</keyword>
<dbReference type="STRING" id="1160509.A0A3N4HZF9"/>
<dbReference type="AlphaFoldDB" id="A0A3N4HZF9"/>
<evidence type="ECO:0008006" key="5">
    <source>
        <dbReference type="Google" id="ProtNLM"/>
    </source>
</evidence>
<dbReference type="EMBL" id="ML119701">
    <property type="protein sequence ID" value="RPA79243.1"/>
    <property type="molecule type" value="Genomic_DNA"/>
</dbReference>
<feature type="coiled-coil region" evidence="1">
    <location>
        <begin position="59"/>
        <end position="86"/>
    </location>
</feature>
<evidence type="ECO:0000256" key="1">
    <source>
        <dbReference type="SAM" id="Coils"/>
    </source>
</evidence>
<evidence type="ECO:0000313" key="3">
    <source>
        <dbReference type="EMBL" id="RPA79243.1"/>
    </source>
</evidence>
<protein>
    <recommendedName>
        <fullName evidence="5">SWI5-dependent HO expression protein 3</fullName>
    </recommendedName>
</protein>
<dbReference type="Proteomes" id="UP000275078">
    <property type="component" value="Unassembled WGS sequence"/>
</dbReference>
<sequence>MNGEISEQTLRRRSLSASAATSPSLNPDRSSSPDLALHGIENGLNAHGKPSGGKSGRVIERLMAENDRLRRELKVETTAKEEERKAREAIRSSRDLLQSVNDNLVHQTMVDKASLARKDRKIEELRGEKDQEKAKRTAVEENLMAHVQEVDQQMAAMQKDLQSARTERDQANNQYETLKSSWKRLDDTYRSQFDKLRRQMEALNTERERDRQLLQRLEITVEQQRQEVDKLRQAKKGMAKKYDDDLDSVSNEMERMRNMLIRHEHEMDNIVEGATKTLGDIRHILAVKRDLRPV</sequence>
<gene>
    <name evidence="3" type="ORF">BJ508DRAFT_416029</name>
</gene>
<feature type="compositionally biased region" description="Low complexity" evidence="2">
    <location>
        <begin position="15"/>
        <end position="25"/>
    </location>
</feature>
<proteinExistence type="predicted"/>
<feature type="coiled-coil region" evidence="1">
    <location>
        <begin position="115"/>
        <end position="266"/>
    </location>
</feature>
<evidence type="ECO:0000256" key="2">
    <source>
        <dbReference type="SAM" id="MobiDB-lite"/>
    </source>
</evidence>
<name>A0A3N4HZF9_ASCIM</name>
<keyword evidence="4" id="KW-1185">Reference proteome</keyword>
<evidence type="ECO:0000313" key="4">
    <source>
        <dbReference type="Proteomes" id="UP000275078"/>
    </source>
</evidence>
<organism evidence="3 4">
    <name type="scientific">Ascobolus immersus RN42</name>
    <dbReference type="NCBI Taxonomy" id="1160509"/>
    <lineage>
        <taxon>Eukaryota</taxon>
        <taxon>Fungi</taxon>
        <taxon>Dikarya</taxon>
        <taxon>Ascomycota</taxon>
        <taxon>Pezizomycotina</taxon>
        <taxon>Pezizomycetes</taxon>
        <taxon>Pezizales</taxon>
        <taxon>Ascobolaceae</taxon>
        <taxon>Ascobolus</taxon>
    </lineage>
</organism>
<reference evidence="3 4" key="1">
    <citation type="journal article" date="2018" name="Nat. Ecol. Evol.">
        <title>Pezizomycetes genomes reveal the molecular basis of ectomycorrhizal truffle lifestyle.</title>
        <authorList>
            <person name="Murat C."/>
            <person name="Payen T."/>
            <person name="Noel B."/>
            <person name="Kuo A."/>
            <person name="Morin E."/>
            <person name="Chen J."/>
            <person name="Kohler A."/>
            <person name="Krizsan K."/>
            <person name="Balestrini R."/>
            <person name="Da Silva C."/>
            <person name="Montanini B."/>
            <person name="Hainaut M."/>
            <person name="Levati E."/>
            <person name="Barry K.W."/>
            <person name="Belfiori B."/>
            <person name="Cichocki N."/>
            <person name="Clum A."/>
            <person name="Dockter R.B."/>
            <person name="Fauchery L."/>
            <person name="Guy J."/>
            <person name="Iotti M."/>
            <person name="Le Tacon F."/>
            <person name="Lindquist E.A."/>
            <person name="Lipzen A."/>
            <person name="Malagnac F."/>
            <person name="Mello A."/>
            <person name="Molinier V."/>
            <person name="Miyauchi S."/>
            <person name="Poulain J."/>
            <person name="Riccioni C."/>
            <person name="Rubini A."/>
            <person name="Sitrit Y."/>
            <person name="Splivallo R."/>
            <person name="Traeger S."/>
            <person name="Wang M."/>
            <person name="Zifcakova L."/>
            <person name="Wipf D."/>
            <person name="Zambonelli A."/>
            <person name="Paolocci F."/>
            <person name="Nowrousian M."/>
            <person name="Ottonello S."/>
            <person name="Baldrian P."/>
            <person name="Spatafora J.W."/>
            <person name="Henrissat B."/>
            <person name="Nagy L.G."/>
            <person name="Aury J.M."/>
            <person name="Wincker P."/>
            <person name="Grigoriev I.V."/>
            <person name="Bonfante P."/>
            <person name="Martin F.M."/>
        </authorList>
    </citation>
    <scope>NUCLEOTIDE SEQUENCE [LARGE SCALE GENOMIC DNA]</scope>
    <source>
        <strain evidence="3 4">RN42</strain>
    </source>
</reference>